<comment type="caution">
    <text evidence="2">The sequence shown here is derived from an EMBL/GenBank/DDBJ whole genome shotgun (WGS) entry which is preliminary data.</text>
</comment>
<dbReference type="EMBL" id="JBHSJD010000017">
    <property type="protein sequence ID" value="MFC5024985.1"/>
    <property type="molecule type" value="Genomic_DNA"/>
</dbReference>
<evidence type="ECO:0008006" key="4">
    <source>
        <dbReference type="Google" id="ProtNLM"/>
    </source>
</evidence>
<dbReference type="Proteomes" id="UP001595829">
    <property type="component" value="Unassembled WGS sequence"/>
</dbReference>
<gene>
    <name evidence="2" type="ORF">ACFPM3_22940</name>
</gene>
<evidence type="ECO:0000256" key="1">
    <source>
        <dbReference type="SAM" id="MobiDB-lite"/>
    </source>
</evidence>
<dbReference type="RefSeq" id="WP_345691058.1">
    <property type="nucleotide sequence ID" value="NZ_BAABIT010000001.1"/>
</dbReference>
<protein>
    <recommendedName>
        <fullName evidence="4">Helix-turn-helix domain-containing protein</fullName>
    </recommendedName>
</protein>
<keyword evidence="3" id="KW-1185">Reference proteome</keyword>
<accession>A0ABV9XLF2</accession>
<proteinExistence type="predicted"/>
<feature type="region of interest" description="Disordered" evidence="1">
    <location>
        <begin position="292"/>
        <end position="323"/>
    </location>
</feature>
<evidence type="ECO:0000313" key="3">
    <source>
        <dbReference type="Proteomes" id="UP001595829"/>
    </source>
</evidence>
<name>A0ABV9XLF2_9ACTN</name>
<evidence type="ECO:0000313" key="2">
    <source>
        <dbReference type="EMBL" id="MFC5024985.1"/>
    </source>
</evidence>
<feature type="region of interest" description="Disordered" evidence="1">
    <location>
        <begin position="104"/>
        <end position="154"/>
    </location>
</feature>
<organism evidence="2 3">
    <name type="scientific">Streptomyces coeruleoprunus</name>
    <dbReference type="NCBI Taxonomy" id="285563"/>
    <lineage>
        <taxon>Bacteria</taxon>
        <taxon>Bacillati</taxon>
        <taxon>Actinomycetota</taxon>
        <taxon>Actinomycetes</taxon>
        <taxon>Kitasatosporales</taxon>
        <taxon>Streptomycetaceae</taxon>
        <taxon>Streptomyces</taxon>
    </lineage>
</organism>
<reference evidence="3" key="1">
    <citation type="journal article" date="2019" name="Int. J. Syst. Evol. Microbiol.">
        <title>The Global Catalogue of Microorganisms (GCM) 10K type strain sequencing project: providing services to taxonomists for standard genome sequencing and annotation.</title>
        <authorList>
            <consortium name="The Broad Institute Genomics Platform"/>
            <consortium name="The Broad Institute Genome Sequencing Center for Infectious Disease"/>
            <person name="Wu L."/>
            <person name="Ma J."/>
        </authorList>
    </citation>
    <scope>NUCLEOTIDE SEQUENCE [LARGE SCALE GENOMIC DNA]</scope>
    <source>
        <strain evidence="3">CGMCC 4.1648</strain>
    </source>
</reference>
<sequence>MLRHAIAPARRYTKASHDVVRHRRLNSDAKILLLYVQGLPEGAADKPLSECAADLGIKGRAYQRAKEQLAACGYLFEWRSQNGRGRWTTDQLLANITLTREEAARLRDGVPPTAQEPTAGGPAGRMVGGSLPEDEDCKENELPHPPPEEPAAEVPEVPEVPEATEADAPEVVEAERALLSLRHIRTDLLLGVREARELAGVAAEWLRRGVSAGELCRVLTSGLPANGVRSAVGFLRHRLTEKLPAPSPPPGADGWTPVTGPKPLVVCEGPGSEHVFRPLGDETQCPACRTAAAAAAHSPTPPPAAATPWRQRVHQLSGGMGAS</sequence>